<evidence type="ECO:0000256" key="1">
    <source>
        <dbReference type="ARBA" id="ARBA00022603"/>
    </source>
</evidence>
<proteinExistence type="predicted"/>
<gene>
    <name evidence="5" type="ORF">HANVADRAFT_23256</name>
</gene>
<dbReference type="PANTHER" id="PTHR13370">
    <property type="entry name" value="RNA METHYLASE-RELATED"/>
    <property type="match status" value="1"/>
</dbReference>
<dbReference type="GO" id="GO:0008168">
    <property type="term" value="F:methyltransferase activity"/>
    <property type="evidence" value="ECO:0007669"/>
    <property type="project" value="UniProtKB-KW"/>
</dbReference>
<evidence type="ECO:0000313" key="5">
    <source>
        <dbReference type="EMBL" id="OBA27509.1"/>
    </source>
</evidence>
<evidence type="ECO:0000256" key="2">
    <source>
        <dbReference type="ARBA" id="ARBA00022679"/>
    </source>
</evidence>
<dbReference type="InterPro" id="IPR002052">
    <property type="entry name" value="DNA_methylase_N6_adenine_CS"/>
</dbReference>
<protein>
    <submittedName>
        <fullName evidence="5">tRNA guanosine-2'-O-methyltransferase</fullName>
    </submittedName>
</protein>
<evidence type="ECO:0000259" key="3">
    <source>
        <dbReference type="Pfam" id="PF01170"/>
    </source>
</evidence>
<dbReference type="GO" id="GO:0003676">
    <property type="term" value="F:nucleic acid binding"/>
    <property type="evidence" value="ECO:0007669"/>
    <property type="project" value="InterPro"/>
</dbReference>
<dbReference type="Pfam" id="PF01170">
    <property type="entry name" value="UPF0020"/>
    <property type="match status" value="1"/>
</dbReference>
<evidence type="ECO:0000259" key="4">
    <source>
        <dbReference type="Pfam" id="PF25904"/>
    </source>
</evidence>
<comment type="caution">
    <text evidence="5">The sequence shown here is derived from an EMBL/GenBank/DDBJ whole genome shotgun (WGS) entry which is preliminary data.</text>
</comment>
<dbReference type="EMBL" id="LXPE01000008">
    <property type="protein sequence ID" value="OBA27509.1"/>
    <property type="molecule type" value="Genomic_DNA"/>
</dbReference>
<dbReference type="CDD" id="cd02440">
    <property type="entry name" value="AdoMet_MTases"/>
    <property type="match status" value="1"/>
</dbReference>
<dbReference type="AlphaFoldDB" id="A0A1B7TFH6"/>
<keyword evidence="1 5" id="KW-0489">Methyltransferase</keyword>
<sequence>MPTYLIHLAQCNYDFRRPELESLAELYNINYLKPNGDKNIFENLETDQLNPYLILELENEQDAINLIKRSILTMGIYELYGRNIDYDSIINQINNQEFDSSPFKKSKKMEPENMTMKFQLHTSGARSKYTMPEQIEKFNKFESLNLKNKINLKKPDIIYQLFENFETPDASSPLEVFFARLVTLSLRSQNILENLRLNKRPYIGTTTFEPELSLVTCNLALVRPYKLTYDPFCGTGGFLTTCAAIEPASMVIGSDLDGRMIRGGSSKSRVRLNFKHYKQEEQLLGLFTMDFTHNSLRSSLTIDAIICDPPYGIREGIKVLGCKNGQPEKSQFAMKDGQLAYLADDYVAAKKQYSLDALMVDILEFADSRLPVGGRVAFWVPLANSKGIETLVVEEKGGLILKYNCVQSFNNWSRKLLVYVKRN</sequence>
<dbReference type="Proteomes" id="UP000092321">
    <property type="component" value="Unassembled WGS sequence"/>
</dbReference>
<dbReference type="Pfam" id="PF25904">
    <property type="entry name" value="Tmrp11_N"/>
    <property type="match status" value="1"/>
</dbReference>
<dbReference type="PANTHER" id="PTHR13370:SF3">
    <property type="entry name" value="TRNA (GUANINE(10)-N2)-METHYLTRANSFERASE HOMOLOG"/>
    <property type="match status" value="1"/>
</dbReference>
<keyword evidence="6" id="KW-1185">Reference proteome</keyword>
<reference evidence="6" key="1">
    <citation type="journal article" date="2016" name="Proc. Natl. Acad. Sci. U.S.A.">
        <title>Comparative genomics of biotechnologically important yeasts.</title>
        <authorList>
            <person name="Riley R."/>
            <person name="Haridas S."/>
            <person name="Wolfe K.H."/>
            <person name="Lopes M.R."/>
            <person name="Hittinger C.T."/>
            <person name="Goeker M."/>
            <person name="Salamov A.A."/>
            <person name="Wisecaver J.H."/>
            <person name="Long T.M."/>
            <person name="Calvey C.H."/>
            <person name="Aerts A.L."/>
            <person name="Barry K.W."/>
            <person name="Choi C."/>
            <person name="Clum A."/>
            <person name="Coughlan A.Y."/>
            <person name="Deshpande S."/>
            <person name="Douglass A.P."/>
            <person name="Hanson S.J."/>
            <person name="Klenk H.-P."/>
            <person name="LaButti K.M."/>
            <person name="Lapidus A."/>
            <person name="Lindquist E.A."/>
            <person name="Lipzen A.M."/>
            <person name="Meier-Kolthoff J.P."/>
            <person name="Ohm R.A."/>
            <person name="Otillar R.P."/>
            <person name="Pangilinan J.L."/>
            <person name="Peng Y."/>
            <person name="Rokas A."/>
            <person name="Rosa C.A."/>
            <person name="Scheuner C."/>
            <person name="Sibirny A.A."/>
            <person name="Slot J.C."/>
            <person name="Stielow J.B."/>
            <person name="Sun H."/>
            <person name="Kurtzman C.P."/>
            <person name="Blackwell M."/>
            <person name="Grigoriev I.V."/>
            <person name="Jeffries T.W."/>
        </authorList>
    </citation>
    <scope>NUCLEOTIDE SEQUENCE [LARGE SCALE GENOMIC DNA]</scope>
    <source>
        <strain evidence="6">NRRL Y-1626</strain>
    </source>
</reference>
<keyword evidence="2 5" id="KW-0808">Transferase</keyword>
<evidence type="ECO:0000313" key="6">
    <source>
        <dbReference type="Proteomes" id="UP000092321"/>
    </source>
</evidence>
<accession>A0A1B7TFH6</accession>
<dbReference type="PROSITE" id="PS00092">
    <property type="entry name" value="N6_MTASE"/>
    <property type="match status" value="1"/>
</dbReference>
<dbReference type="InterPro" id="IPR059073">
    <property type="entry name" value="TRMT11_N"/>
</dbReference>
<dbReference type="OrthoDB" id="296065at2759"/>
<feature type="domain" description="Ribosomal RNA large subunit methyltransferase K/L-like methyltransferase" evidence="3">
    <location>
        <begin position="199"/>
        <end position="316"/>
    </location>
</feature>
<name>A0A1B7TFH6_9ASCO</name>
<feature type="domain" description="tRNA (guanine(10)-N(2))-methyltransferase TRMT11 N-terminal" evidence="4">
    <location>
        <begin position="3"/>
        <end position="187"/>
    </location>
</feature>
<dbReference type="GO" id="GO:0005737">
    <property type="term" value="C:cytoplasm"/>
    <property type="evidence" value="ECO:0007669"/>
    <property type="project" value="TreeGrafter"/>
</dbReference>
<organism evidence="5 6">
    <name type="scientific">Hanseniaspora valbyensis NRRL Y-1626</name>
    <dbReference type="NCBI Taxonomy" id="766949"/>
    <lineage>
        <taxon>Eukaryota</taxon>
        <taxon>Fungi</taxon>
        <taxon>Dikarya</taxon>
        <taxon>Ascomycota</taxon>
        <taxon>Saccharomycotina</taxon>
        <taxon>Saccharomycetes</taxon>
        <taxon>Saccharomycodales</taxon>
        <taxon>Saccharomycodaceae</taxon>
        <taxon>Hanseniaspora</taxon>
    </lineage>
</organism>
<dbReference type="GO" id="GO:0032259">
    <property type="term" value="P:methylation"/>
    <property type="evidence" value="ECO:0007669"/>
    <property type="project" value="UniProtKB-KW"/>
</dbReference>
<dbReference type="SUPFAM" id="SSF53335">
    <property type="entry name" value="S-adenosyl-L-methionine-dependent methyltransferases"/>
    <property type="match status" value="1"/>
</dbReference>
<dbReference type="GO" id="GO:0043527">
    <property type="term" value="C:tRNA methyltransferase complex"/>
    <property type="evidence" value="ECO:0007669"/>
    <property type="project" value="UniProtKB-ARBA"/>
</dbReference>
<dbReference type="InterPro" id="IPR000241">
    <property type="entry name" value="RlmKL-like_Mtase"/>
</dbReference>
<dbReference type="Gene3D" id="3.40.50.150">
    <property type="entry name" value="Vaccinia Virus protein VP39"/>
    <property type="match status" value="1"/>
</dbReference>
<dbReference type="InterPro" id="IPR029063">
    <property type="entry name" value="SAM-dependent_MTases_sf"/>
</dbReference>
<dbReference type="PIRSF" id="PIRSF017259">
    <property type="entry name" value="tRNA_mtfrase_TRM11"/>
    <property type="match status" value="1"/>
</dbReference>